<dbReference type="GO" id="GO:0015109">
    <property type="term" value="F:chromate transmembrane transporter activity"/>
    <property type="evidence" value="ECO:0007669"/>
    <property type="project" value="InterPro"/>
</dbReference>
<keyword evidence="4 7" id="KW-0812">Transmembrane</keyword>
<reference evidence="9" key="1">
    <citation type="journal article" date="2023" name="Int. J. Syst. Evol. Microbiol.">
        <title>Mesoterricola silvestris gen. nov., sp. nov., Mesoterricola sediminis sp. nov., Geothrix oryzae sp. nov., Geothrix edaphica sp. nov., Geothrix rubra sp. nov., and Geothrix limicola sp. nov., six novel members of Acidobacteriota isolated from soils.</title>
        <authorList>
            <person name="Itoh H."/>
            <person name="Sugisawa Y."/>
            <person name="Mise K."/>
            <person name="Xu Z."/>
            <person name="Kuniyasu M."/>
            <person name="Ushijima N."/>
            <person name="Kawano K."/>
            <person name="Kobayashi E."/>
            <person name="Shiratori Y."/>
            <person name="Masuda Y."/>
            <person name="Senoo K."/>
        </authorList>
    </citation>
    <scope>NUCLEOTIDE SEQUENCE [LARGE SCALE GENOMIC DNA]</scope>
    <source>
        <strain evidence="9">W79</strain>
    </source>
</reference>
<keyword evidence="5 7" id="KW-1133">Transmembrane helix</keyword>
<dbReference type="PANTHER" id="PTHR43663">
    <property type="entry name" value="CHROMATE TRANSPORT PROTEIN-RELATED"/>
    <property type="match status" value="1"/>
</dbReference>
<dbReference type="KEGG" id="msil:METEAL_13520"/>
<keyword evidence="3" id="KW-1003">Cell membrane</keyword>
<dbReference type="EMBL" id="AP027080">
    <property type="protein sequence ID" value="BDU72178.1"/>
    <property type="molecule type" value="Genomic_DNA"/>
</dbReference>
<feature type="transmembrane region" description="Helical" evidence="7">
    <location>
        <begin position="79"/>
        <end position="104"/>
    </location>
</feature>
<gene>
    <name evidence="8" type="ORF">METEAL_13520</name>
</gene>
<dbReference type="Proteomes" id="UP001238179">
    <property type="component" value="Chromosome"/>
</dbReference>
<dbReference type="InterPro" id="IPR052518">
    <property type="entry name" value="CHR_Transporter"/>
</dbReference>
<comment type="similarity">
    <text evidence="2">Belongs to the chromate ion transporter (CHR) (TC 2.A.51) family.</text>
</comment>
<evidence type="ECO:0000313" key="8">
    <source>
        <dbReference type="EMBL" id="BDU72178.1"/>
    </source>
</evidence>
<dbReference type="InterPro" id="IPR014047">
    <property type="entry name" value="Chr_Tranpt_l_chain"/>
</dbReference>
<protein>
    <recommendedName>
        <fullName evidence="10">Chromate transporter</fullName>
    </recommendedName>
</protein>
<evidence type="ECO:0000256" key="7">
    <source>
        <dbReference type="SAM" id="Phobius"/>
    </source>
</evidence>
<feature type="transmembrane region" description="Helical" evidence="7">
    <location>
        <begin position="319"/>
        <end position="339"/>
    </location>
</feature>
<dbReference type="Pfam" id="PF02417">
    <property type="entry name" value="Chromate_transp"/>
    <property type="match status" value="2"/>
</dbReference>
<evidence type="ECO:0000256" key="6">
    <source>
        <dbReference type="ARBA" id="ARBA00023136"/>
    </source>
</evidence>
<feature type="transmembrane region" description="Helical" evidence="7">
    <location>
        <begin position="283"/>
        <end position="307"/>
    </location>
</feature>
<feature type="transmembrane region" description="Helical" evidence="7">
    <location>
        <begin position="194"/>
        <end position="211"/>
    </location>
</feature>
<evidence type="ECO:0000256" key="4">
    <source>
        <dbReference type="ARBA" id="ARBA00022692"/>
    </source>
</evidence>
<name>A0AA48GXI9_9BACT</name>
<feature type="transmembrane region" description="Helical" evidence="7">
    <location>
        <begin position="146"/>
        <end position="174"/>
    </location>
</feature>
<evidence type="ECO:0000256" key="1">
    <source>
        <dbReference type="ARBA" id="ARBA00004651"/>
    </source>
</evidence>
<accession>A0AA48GXI9</accession>
<dbReference type="GO" id="GO:0005886">
    <property type="term" value="C:plasma membrane"/>
    <property type="evidence" value="ECO:0007669"/>
    <property type="project" value="UniProtKB-SubCell"/>
</dbReference>
<evidence type="ECO:0008006" key="10">
    <source>
        <dbReference type="Google" id="ProtNLM"/>
    </source>
</evidence>
<feature type="transmembrane region" description="Helical" evidence="7">
    <location>
        <begin position="217"/>
        <end position="238"/>
    </location>
</feature>
<dbReference type="RefSeq" id="WP_316415087.1">
    <property type="nucleotide sequence ID" value="NZ_AP027080.1"/>
</dbReference>
<dbReference type="PIRSF" id="PIRSF004810">
    <property type="entry name" value="ChrA"/>
    <property type="match status" value="1"/>
</dbReference>
<dbReference type="NCBIfam" id="TIGR00937">
    <property type="entry name" value="2A51"/>
    <property type="match status" value="1"/>
</dbReference>
<feature type="transmembrane region" description="Helical" evidence="7">
    <location>
        <begin position="259"/>
        <end position="277"/>
    </location>
</feature>
<dbReference type="PANTHER" id="PTHR43663:SF1">
    <property type="entry name" value="CHROMATE TRANSPORTER"/>
    <property type="match status" value="1"/>
</dbReference>
<sequence length="383" mass="40085">MNQPVSPTLRSYALLFFRLGAIGFGGGMAVVALLEAELIQRRKFMEMEEFLHGVALGQILGPFAVNTSFFVGYRRFGLPGALACTGAFLAPSVAMVTLLAWLYFTFHTMPALQATLLGLGPVVIALILSAAWSMGRKAVQSWPAGFLTTLALAMALFKVSSLATLAAGAAVGLWAGKDVLSGKTRMKASQGGRLSAFAFLGGLPAAAPLATSLSGTAWLFLKIGLLFFGGGFVLVPVLHQHLVVSLGWLTPREFLDGVAISNLTPGPIAVLATFAGYRVQGVLGALAATAALFTPALVLMGLLSHFYGRLKDLRLAQNLLAGLTPVVVGLILGAAALLAPGAIRHWQGAVLFILALALLLRWRWHPAFVLGLGALAGAVGFVR</sequence>
<keyword evidence="9" id="KW-1185">Reference proteome</keyword>
<evidence type="ECO:0000256" key="5">
    <source>
        <dbReference type="ARBA" id="ARBA00022989"/>
    </source>
</evidence>
<evidence type="ECO:0000256" key="2">
    <source>
        <dbReference type="ARBA" id="ARBA00005262"/>
    </source>
</evidence>
<comment type="subcellular location">
    <subcellularLocation>
        <location evidence="1">Cell membrane</location>
        <topology evidence="1">Multi-pass membrane protein</topology>
    </subcellularLocation>
</comment>
<evidence type="ECO:0000256" key="3">
    <source>
        <dbReference type="ARBA" id="ARBA00022475"/>
    </source>
</evidence>
<evidence type="ECO:0000313" key="9">
    <source>
        <dbReference type="Proteomes" id="UP001238179"/>
    </source>
</evidence>
<proteinExistence type="inferred from homology"/>
<dbReference type="AlphaFoldDB" id="A0AA48GXI9"/>
<feature type="transmembrane region" description="Helical" evidence="7">
    <location>
        <begin position="12"/>
        <end position="34"/>
    </location>
</feature>
<feature type="transmembrane region" description="Helical" evidence="7">
    <location>
        <begin position="345"/>
        <end position="362"/>
    </location>
</feature>
<feature type="transmembrane region" description="Helical" evidence="7">
    <location>
        <begin position="116"/>
        <end position="134"/>
    </location>
</feature>
<keyword evidence="6 7" id="KW-0472">Membrane</keyword>
<dbReference type="InterPro" id="IPR003370">
    <property type="entry name" value="Chromate_transpt"/>
</dbReference>
<organism evidence="8 9">
    <name type="scientific">Mesoterricola silvestris</name>
    <dbReference type="NCBI Taxonomy" id="2927979"/>
    <lineage>
        <taxon>Bacteria</taxon>
        <taxon>Pseudomonadati</taxon>
        <taxon>Acidobacteriota</taxon>
        <taxon>Holophagae</taxon>
        <taxon>Holophagales</taxon>
        <taxon>Holophagaceae</taxon>
        <taxon>Mesoterricola</taxon>
    </lineage>
</organism>
<feature type="transmembrane region" description="Helical" evidence="7">
    <location>
        <begin position="54"/>
        <end position="73"/>
    </location>
</feature>